<dbReference type="GO" id="GO:1990063">
    <property type="term" value="C:Bam protein complex"/>
    <property type="evidence" value="ECO:0007669"/>
    <property type="project" value="TreeGrafter"/>
</dbReference>
<evidence type="ECO:0000313" key="6">
    <source>
        <dbReference type="Proteomes" id="UP000037178"/>
    </source>
</evidence>
<sequence>MLRLLGAAIVLAAVASCSNIDRKHGYVPEDTDLEQIVVGVDSKDTVAELVGTPTASGVLDTSGWYYVASKFRVYGIREQREVDRQVVAISFAEDGTVENVERFGLEDGNVIAISRRVTDSNIKGVGFLRQLFGSIGNFAADQLVN</sequence>
<keyword evidence="2" id="KW-0472">Membrane</keyword>
<name>A0A0J9E177_9RHOB</name>
<keyword evidence="5" id="KW-0449">Lipoprotein</keyword>
<proteinExistence type="predicted"/>
<dbReference type="InterPro" id="IPR037873">
    <property type="entry name" value="BamE-like"/>
</dbReference>
<accession>A0A0J9E177</accession>
<dbReference type="InterPro" id="IPR026592">
    <property type="entry name" value="BamE"/>
</dbReference>
<dbReference type="GO" id="GO:0030674">
    <property type="term" value="F:protein-macromolecule adaptor activity"/>
    <property type="evidence" value="ECO:0007669"/>
    <property type="project" value="TreeGrafter"/>
</dbReference>
<keyword evidence="6" id="KW-1185">Reference proteome</keyword>
<dbReference type="PROSITE" id="PS51257">
    <property type="entry name" value="PROKAR_LIPOPROTEIN"/>
    <property type="match status" value="1"/>
</dbReference>
<dbReference type="InterPro" id="IPR007450">
    <property type="entry name" value="BamE_dom"/>
</dbReference>
<keyword evidence="3" id="KW-0998">Cell outer membrane</keyword>
<evidence type="ECO:0000256" key="1">
    <source>
        <dbReference type="ARBA" id="ARBA00022729"/>
    </source>
</evidence>
<dbReference type="GO" id="GO:0043165">
    <property type="term" value="P:Gram-negative-bacterium-type cell outer membrane assembly"/>
    <property type="evidence" value="ECO:0007669"/>
    <property type="project" value="TreeGrafter"/>
</dbReference>
<dbReference type="STRING" id="1675527.AIOL_001590"/>
<comment type="caution">
    <text evidence="5">The sequence shown here is derived from an EMBL/GenBank/DDBJ whole genome shotgun (WGS) entry which is preliminary data.</text>
</comment>
<dbReference type="Gene3D" id="3.30.1450.10">
    <property type="match status" value="1"/>
</dbReference>
<dbReference type="EMBL" id="LFTY01000002">
    <property type="protein sequence ID" value="KMW56636.1"/>
    <property type="molecule type" value="Genomic_DNA"/>
</dbReference>
<dbReference type="GO" id="GO:0051205">
    <property type="term" value="P:protein insertion into membrane"/>
    <property type="evidence" value="ECO:0007669"/>
    <property type="project" value="TreeGrafter"/>
</dbReference>
<evidence type="ECO:0000259" key="4">
    <source>
        <dbReference type="Pfam" id="PF04355"/>
    </source>
</evidence>
<evidence type="ECO:0000313" key="5">
    <source>
        <dbReference type="EMBL" id="KMW56636.1"/>
    </source>
</evidence>
<dbReference type="PATRIC" id="fig|1675527.3.peg.1684"/>
<dbReference type="Pfam" id="PF04355">
    <property type="entry name" value="BamE"/>
    <property type="match status" value="1"/>
</dbReference>
<protein>
    <submittedName>
        <fullName evidence="5">Outer membrane lipoprotein OmlA</fullName>
    </submittedName>
</protein>
<dbReference type="PANTHER" id="PTHR37482">
    <property type="entry name" value="OUTER MEMBRANE PROTEIN ASSEMBLY FACTOR BAME"/>
    <property type="match status" value="1"/>
</dbReference>
<dbReference type="PANTHER" id="PTHR37482:SF1">
    <property type="entry name" value="OUTER MEMBRANE PROTEIN ASSEMBLY FACTOR BAME"/>
    <property type="match status" value="1"/>
</dbReference>
<keyword evidence="1" id="KW-0732">Signal</keyword>
<evidence type="ECO:0000256" key="2">
    <source>
        <dbReference type="ARBA" id="ARBA00023136"/>
    </source>
</evidence>
<feature type="domain" description="Outer membrane protein assembly factor BamE" evidence="4">
    <location>
        <begin position="25"/>
        <end position="100"/>
    </location>
</feature>
<gene>
    <name evidence="5" type="ORF">AIOL_001590</name>
</gene>
<reference evidence="5 6" key="1">
    <citation type="submission" date="2015-06" db="EMBL/GenBank/DDBJ databases">
        <title>Draft genome sequence of an Alphaproteobacteria species associated to the Mediterranean sponge Oscarella lobularis.</title>
        <authorList>
            <person name="Jourda C."/>
            <person name="Santini S."/>
            <person name="Claverie J.-M."/>
        </authorList>
    </citation>
    <scope>NUCLEOTIDE SEQUENCE [LARGE SCALE GENOMIC DNA]</scope>
    <source>
        <strain evidence="5">IGS</strain>
    </source>
</reference>
<dbReference type="AlphaFoldDB" id="A0A0J9E177"/>
<dbReference type="Proteomes" id="UP000037178">
    <property type="component" value="Unassembled WGS sequence"/>
</dbReference>
<evidence type="ECO:0000256" key="3">
    <source>
        <dbReference type="ARBA" id="ARBA00023237"/>
    </source>
</evidence>
<organism evidence="5 6">
    <name type="scientific">Candidatus Rhodobacter oscarellae</name>
    <dbReference type="NCBI Taxonomy" id="1675527"/>
    <lineage>
        <taxon>Bacteria</taxon>
        <taxon>Pseudomonadati</taxon>
        <taxon>Pseudomonadota</taxon>
        <taxon>Alphaproteobacteria</taxon>
        <taxon>Rhodobacterales</taxon>
        <taxon>Rhodobacter group</taxon>
        <taxon>Rhodobacter</taxon>
    </lineage>
</organism>